<name>A0A5B7F024_PORTR</name>
<dbReference type="InterPro" id="IPR036691">
    <property type="entry name" value="Endo/exonu/phosph_ase_sf"/>
</dbReference>
<comment type="caution">
    <text evidence="2">The sequence shown here is derived from an EMBL/GenBank/DDBJ whole genome shotgun (WGS) entry which is preliminary data.</text>
</comment>
<sequence length="269" mass="30999">MAGRNGCHVYDYSPASRSLLTTLTIKSPLHNSLQRIFRSDCRLDEDPKCFDTSLDFFFINFCDIRGLRSKFQPVEHHLSSTKPHLFLTETQLSELTSIVEHILSLNPLAEIFILGDFNIHHQLWLSSSFTDHPGELAFNFAILQDLEQLVQHLIHIPDHLEDTPNILDLFHTSNPSANGVTLSSLLGSSNHNLISVSYPISPIPPQDPQKRRCLWHFVSATWVDLRRYYADFPRNDYSFYQRSISVRRTHNRGDSVWHRGVHSSLFFST</sequence>
<organism evidence="2 3">
    <name type="scientific">Portunus trituberculatus</name>
    <name type="common">Swimming crab</name>
    <name type="synonym">Neptunus trituberculatus</name>
    <dbReference type="NCBI Taxonomy" id="210409"/>
    <lineage>
        <taxon>Eukaryota</taxon>
        <taxon>Metazoa</taxon>
        <taxon>Ecdysozoa</taxon>
        <taxon>Arthropoda</taxon>
        <taxon>Crustacea</taxon>
        <taxon>Multicrustacea</taxon>
        <taxon>Malacostraca</taxon>
        <taxon>Eumalacostraca</taxon>
        <taxon>Eucarida</taxon>
        <taxon>Decapoda</taxon>
        <taxon>Pleocyemata</taxon>
        <taxon>Brachyura</taxon>
        <taxon>Eubrachyura</taxon>
        <taxon>Portunoidea</taxon>
        <taxon>Portunidae</taxon>
        <taxon>Portuninae</taxon>
        <taxon>Portunus</taxon>
    </lineage>
</organism>
<protein>
    <recommendedName>
        <fullName evidence="1">Endonuclease/exonuclease/phosphatase domain-containing protein</fullName>
    </recommendedName>
</protein>
<dbReference type="Gene3D" id="3.60.10.10">
    <property type="entry name" value="Endonuclease/exonuclease/phosphatase"/>
    <property type="match status" value="1"/>
</dbReference>
<proteinExistence type="predicted"/>
<feature type="domain" description="Endonuclease/exonuclease/phosphatase" evidence="1">
    <location>
        <begin position="91"/>
        <end position="194"/>
    </location>
</feature>
<dbReference type="InterPro" id="IPR005135">
    <property type="entry name" value="Endo/exonuclease/phosphatase"/>
</dbReference>
<accession>A0A5B7F024</accession>
<gene>
    <name evidence="2" type="ORF">E2C01_032605</name>
</gene>
<dbReference type="AlphaFoldDB" id="A0A5B7F024"/>
<dbReference type="EMBL" id="VSRR010004253">
    <property type="protein sequence ID" value="MPC39085.1"/>
    <property type="molecule type" value="Genomic_DNA"/>
</dbReference>
<evidence type="ECO:0000313" key="3">
    <source>
        <dbReference type="Proteomes" id="UP000324222"/>
    </source>
</evidence>
<dbReference type="Proteomes" id="UP000324222">
    <property type="component" value="Unassembled WGS sequence"/>
</dbReference>
<keyword evidence="3" id="KW-1185">Reference proteome</keyword>
<evidence type="ECO:0000313" key="2">
    <source>
        <dbReference type="EMBL" id="MPC39085.1"/>
    </source>
</evidence>
<dbReference type="SUPFAM" id="SSF56219">
    <property type="entry name" value="DNase I-like"/>
    <property type="match status" value="1"/>
</dbReference>
<evidence type="ECO:0000259" key="1">
    <source>
        <dbReference type="Pfam" id="PF14529"/>
    </source>
</evidence>
<dbReference type="Pfam" id="PF14529">
    <property type="entry name" value="Exo_endo_phos_2"/>
    <property type="match status" value="1"/>
</dbReference>
<dbReference type="GO" id="GO:0003824">
    <property type="term" value="F:catalytic activity"/>
    <property type="evidence" value="ECO:0007669"/>
    <property type="project" value="InterPro"/>
</dbReference>
<reference evidence="2 3" key="1">
    <citation type="submission" date="2019-05" db="EMBL/GenBank/DDBJ databases">
        <title>Another draft genome of Portunus trituberculatus and its Hox gene families provides insights of decapod evolution.</title>
        <authorList>
            <person name="Jeong J.-H."/>
            <person name="Song I."/>
            <person name="Kim S."/>
            <person name="Choi T."/>
            <person name="Kim D."/>
            <person name="Ryu S."/>
            <person name="Kim W."/>
        </authorList>
    </citation>
    <scope>NUCLEOTIDE SEQUENCE [LARGE SCALE GENOMIC DNA]</scope>
    <source>
        <tissue evidence="2">Muscle</tissue>
    </source>
</reference>